<gene>
    <name evidence="2" type="ORF">CROQUDRAFT_662479</name>
</gene>
<dbReference type="Proteomes" id="UP000886653">
    <property type="component" value="Unassembled WGS sequence"/>
</dbReference>
<reference evidence="2" key="1">
    <citation type="submission" date="2013-11" db="EMBL/GenBank/DDBJ databases">
        <title>Genome sequence of the fusiform rust pathogen reveals effectors for host alternation and coevolution with pine.</title>
        <authorList>
            <consortium name="DOE Joint Genome Institute"/>
            <person name="Smith K."/>
            <person name="Pendleton A."/>
            <person name="Kubisiak T."/>
            <person name="Anderson C."/>
            <person name="Salamov A."/>
            <person name="Aerts A."/>
            <person name="Riley R."/>
            <person name="Clum A."/>
            <person name="Lindquist E."/>
            <person name="Ence D."/>
            <person name="Campbell M."/>
            <person name="Kronenberg Z."/>
            <person name="Feau N."/>
            <person name="Dhillon B."/>
            <person name="Hamelin R."/>
            <person name="Burleigh J."/>
            <person name="Smith J."/>
            <person name="Yandell M."/>
            <person name="Nelson C."/>
            <person name="Grigoriev I."/>
            <person name="Davis J."/>
        </authorList>
    </citation>
    <scope>NUCLEOTIDE SEQUENCE</scope>
    <source>
        <strain evidence="2">G11</strain>
    </source>
</reference>
<keyword evidence="1" id="KW-1133">Transmembrane helix</keyword>
<keyword evidence="3" id="KW-1185">Reference proteome</keyword>
<feature type="transmembrane region" description="Helical" evidence="1">
    <location>
        <begin position="24"/>
        <end position="52"/>
    </location>
</feature>
<evidence type="ECO:0000313" key="3">
    <source>
        <dbReference type="Proteomes" id="UP000886653"/>
    </source>
</evidence>
<evidence type="ECO:0000313" key="2">
    <source>
        <dbReference type="EMBL" id="KAG0142471.1"/>
    </source>
</evidence>
<dbReference type="OrthoDB" id="2496582at2759"/>
<comment type="caution">
    <text evidence="2">The sequence shown here is derived from an EMBL/GenBank/DDBJ whole genome shotgun (WGS) entry which is preliminary data.</text>
</comment>
<organism evidence="2 3">
    <name type="scientific">Cronartium quercuum f. sp. fusiforme G11</name>
    <dbReference type="NCBI Taxonomy" id="708437"/>
    <lineage>
        <taxon>Eukaryota</taxon>
        <taxon>Fungi</taxon>
        <taxon>Dikarya</taxon>
        <taxon>Basidiomycota</taxon>
        <taxon>Pucciniomycotina</taxon>
        <taxon>Pucciniomycetes</taxon>
        <taxon>Pucciniales</taxon>
        <taxon>Coleosporiaceae</taxon>
        <taxon>Cronartium</taxon>
    </lineage>
</organism>
<evidence type="ECO:0000256" key="1">
    <source>
        <dbReference type="SAM" id="Phobius"/>
    </source>
</evidence>
<sequence length="398" mass="45673">MESNVSREQLERARELIYPKFPPWALGLLLVAIVFRGIVILGCAIIMGIPVLKGRESRQKHYFLIRPIYGRQRMPYLVPNRCMVITVCELLSSVLYVVSACNNFRFYSEAMMPHGMFIAFCLCNLDGSNNKRSSRILTPFIYNFVWISWSIIVISLTTFWAVATVRLQSKMDSLAQHLLSLLKESTISWDAHQDFSRIPLKAILADRDDMIQNMMQLTRILVPWGKTWLGLAIVLLVFYLLTVQYLLGMLRKLLRMRNTESLVSCSPSGSLIWDKLEEEFRFLSRSSFIVSTTLICQIFVVIYQILSASRLDSRYWRMGSALIPHIVGLTMAPSLLLQSFYVFTARNSAEVSDYHQVEANFKTNNLPQIAAHLLAWNVTQEWFPHTEPRTPSSQVGGK</sequence>
<name>A0A9P6NF18_9BASI</name>
<proteinExistence type="predicted"/>
<feature type="transmembrane region" description="Helical" evidence="1">
    <location>
        <begin position="228"/>
        <end position="247"/>
    </location>
</feature>
<dbReference type="EMBL" id="MU167347">
    <property type="protein sequence ID" value="KAG0142471.1"/>
    <property type="molecule type" value="Genomic_DNA"/>
</dbReference>
<feature type="transmembrane region" description="Helical" evidence="1">
    <location>
        <begin position="140"/>
        <end position="163"/>
    </location>
</feature>
<keyword evidence="1" id="KW-0812">Transmembrane</keyword>
<feature type="transmembrane region" description="Helical" evidence="1">
    <location>
        <begin position="288"/>
        <end position="306"/>
    </location>
</feature>
<keyword evidence="1" id="KW-0472">Membrane</keyword>
<protein>
    <submittedName>
        <fullName evidence="2">Uncharacterized protein</fullName>
    </submittedName>
</protein>
<dbReference type="AlphaFoldDB" id="A0A9P6NF18"/>
<accession>A0A9P6NF18</accession>
<feature type="transmembrane region" description="Helical" evidence="1">
    <location>
        <begin position="318"/>
        <end position="337"/>
    </location>
</feature>